<dbReference type="EMBL" id="BMPD01000013">
    <property type="protein sequence ID" value="GGK84925.1"/>
    <property type="molecule type" value="Genomic_DNA"/>
</dbReference>
<keyword evidence="1" id="KW-0472">Membrane</keyword>
<accession>A0A830F553</accession>
<dbReference type="AlphaFoldDB" id="A0A830F553"/>
<dbReference type="Proteomes" id="UP000614221">
    <property type="component" value="Unassembled WGS sequence"/>
</dbReference>
<reference evidence="2" key="2">
    <citation type="submission" date="2020-09" db="EMBL/GenBank/DDBJ databases">
        <authorList>
            <person name="Sun Q."/>
            <person name="Ohkuma M."/>
        </authorList>
    </citation>
    <scope>NUCLEOTIDE SEQUENCE</scope>
    <source>
        <strain evidence="2">JCM 19018</strain>
    </source>
</reference>
<reference evidence="2" key="1">
    <citation type="journal article" date="2014" name="Int. J. Syst. Evol. Microbiol.">
        <title>Complete genome sequence of Corynebacterium casei LMG S-19264T (=DSM 44701T), isolated from a smear-ripened cheese.</title>
        <authorList>
            <consortium name="US DOE Joint Genome Institute (JGI-PGF)"/>
            <person name="Walter F."/>
            <person name="Albersmeier A."/>
            <person name="Kalinowski J."/>
            <person name="Ruckert C."/>
        </authorList>
    </citation>
    <scope>NUCLEOTIDE SEQUENCE</scope>
    <source>
        <strain evidence="2">JCM 19018</strain>
    </source>
</reference>
<evidence type="ECO:0000256" key="1">
    <source>
        <dbReference type="SAM" id="Phobius"/>
    </source>
</evidence>
<sequence>MINQTLPQTYVRFNLMAALNEWAPEWWPLGVLGGVVVLSVLAAYWLSPDWAVNPLDGIHTVGSLFLSVFLYIYQRQNDILENQQKIMEREEKIQEISRISPTTPC</sequence>
<feature type="transmembrane region" description="Helical" evidence="1">
    <location>
        <begin position="26"/>
        <end position="45"/>
    </location>
</feature>
<protein>
    <submittedName>
        <fullName evidence="2">Uncharacterized protein</fullName>
    </submittedName>
</protein>
<dbReference type="RefSeq" id="WP_188980942.1">
    <property type="nucleotide sequence ID" value="NZ_BMPD01000013.1"/>
</dbReference>
<comment type="caution">
    <text evidence="2">The sequence shown here is derived from an EMBL/GenBank/DDBJ whole genome shotgun (WGS) entry which is preliminary data.</text>
</comment>
<evidence type="ECO:0000313" key="2">
    <source>
        <dbReference type="EMBL" id="GGK84925.1"/>
    </source>
</evidence>
<keyword evidence="1" id="KW-0812">Transmembrane</keyword>
<proteinExistence type="predicted"/>
<name>A0A830F553_9EURY</name>
<gene>
    <name evidence="2" type="ORF">GCM10009067_41270</name>
</gene>
<keyword evidence="1" id="KW-1133">Transmembrane helix</keyword>
<feature type="transmembrane region" description="Helical" evidence="1">
    <location>
        <begin position="57"/>
        <end position="73"/>
    </location>
</feature>
<evidence type="ECO:0000313" key="3">
    <source>
        <dbReference type="Proteomes" id="UP000614221"/>
    </source>
</evidence>
<organism evidence="2 3">
    <name type="scientific">Haloarcula sebkhae</name>
    <dbReference type="NCBI Taxonomy" id="932660"/>
    <lineage>
        <taxon>Archaea</taxon>
        <taxon>Methanobacteriati</taxon>
        <taxon>Methanobacteriota</taxon>
        <taxon>Stenosarchaea group</taxon>
        <taxon>Halobacteria</taxon>
        <taxon>Halobacteriales</taxon>
        <taxon>Haloarculaceae</taxon>
        <taxon>Haloarcula</taxon>
    </lineage>
</organism>